<dbReference type="InterPro" id="IPR000182">
    <property type="entry name" value="GNAT_dom"/>
</dbReference>
<dbReference type="InterPro" id="IPR051016">
    <property type="entry name" value="Diverse_Substrate_AcTransf"/>
</dbReference>
<dbReference type="Gene3D" id="3.40.630.30">
    <property type="match status" value="1"/>
</dbReference>
<dbReference type="RefSeq" id="WP_107215562.1">
    <property type="nucleotide sequence ID" value="NZ_KZ686269.1"/>
</dbReference>
<dbReference type="PROSITE" id="PS51186">
    <property type="entry name" value="GNAT"/>
    <property type="match status" value="1"/>
</dbReference>
<dbReference type="CDD" id="cd04301">
    <property type="entry name" value="NAT_SF"/>
    <property type="match status" value="1"/>
</dbReference>
<gene>
    <name evidence="5" type="ORF">C7T94_12020</name>
</gene>
<evidence type="ECO:0000313" key="6">
    <source>
        <dbReference type="Proteomes" id="UP000240912"/>
    </source>
</evidence>
<evidence type="ECO:0000259" key="4">
    <source>
        <dbReference type="PROSITE" id="PS51186"/>
    </source>
</evidence>
<evidence type="ECO:0000256" key="2">
    <source>
        <dbReference type="ARBA" id="ARBA00022679"/>
    </source>
</evidence>
<dbReference type="FunFam" id="3.40.630.30:FF:000064">
    <property type="entry name" value="GNAT family acetyltransferase"/>
    <property type="match status" value="1"/>
</dbReference>
<reference evidence="5 6" key="1">
    <citation type="submission" date="2018-03" db="EMBL/GenBank/DDBJ databases">
        <authorList>
            <person name="Keele B.F."/>
        </authorList>
    </citation>
    <scope>NUCLEOTIDE SEQUENCE [LARGE SCALE GENOMIC DNA]</scope>
    <source>
        <strain evidence="5 6">YL28-9</strain>
    </source>
</reference>
<dbReference type="PANTHER" id="PTHR10545">
    <property type="entry name" value="DIAMINE N-ACETYLTRANSFERASE"/>
    <property type="match status" value="1"/>
</dbReference>
<keyword evidence="2 5" id="KW-0808">Transferase</keyword>
<sequence>MSEIKIRKALRSDCARMMELINELAVYERAPEEVTVTMDEFIDAGFGERPVWEAFLAEADDTVIGLAIFYTRYSTWKGRRLYLEDFLVTDQCRGKGVGKLLFERVMQEARDRNYHGMTWQVLDWNEPALNFYRKYAARVEPGWLNASFDSAYIRSFPFED</sequence>
<protein>
    <submittedName>
        <fullName evidence="5">GNAT family N-acetyltransferase</fullName>
    </submittedName>
</protein>
<evidence type="ECO:0000256" key="3">
    <source>
        <dbReference type="ARBA" id="ARBA00023315"/>
    </source>
</evidence>
<comment type="caution">
    <text evidence="5">The sequence shown here is derived from an EMBL/GenBank/DDBJ whole genome shotgun (WGS) entry which is preliminary data.</text>
</comment>
<evidence type="ECO:0000256" key="1">
    <source>
        <dbReference type="ARBA" id="ARBA00008694"/>
    </source>
</evidence>
<proteinExistence type="inferred from homology"/>
<dbReference type="GO" id="GO:0008080">
    <property type="term" value="F:N-acetyltransferase activity"/>
    <property type="evidence" value="ECO:0007669"/>
    <property type="project" value="UniProtKB-ARBA"/>
</dbReference>
<dbReference type="Pfam" id="PF00583">
    <property type="entry name" value="Acetyltransf_1"/>
    <property type="match status" value="1"/>
</dbReference>
<dbReference type="PANTHER" id="PTHR10545:SF29">
    <property type="entry name" value="GH14572P-RELATED"/>
    <property type="match status" value="1"/>
</dbReference>
<dbReference type="OrthoDB" id="9805924at2"/>
<dbReference type="Proteomes" id="UP000240912">
    <property type="component" value="Unassembled WGS sequence"/>
</dbReference>
<dbReference type="InterPro" id="IPR016181">
    <property type="entry name" value="Acyl_CoA_acyltransferase"/>
</dbReference>
<name>A0A2T3HLH6_9SPHI</name>
<organism evidence="5 6">
    <name type="scientific">Pedobacter yulinensis</name>
    <dbReference type="NCBI Taxonomy" id="2126353"/>
    <lineage>
        <taxon>Bacteria</taxon>
        <taxon>Pseudomonadati</taxon>
        <taxon>Bacteroidota</taxon>
        <taxon>Sphingobacteriia</taxon>
        <taxon>Sphingobacteriales</taxon>
        <taxon>Sphingobacteriaceae</taxon>
        <taxon>Pedobacter</taxon>
    </lineage>
</organism>
<comment type="similarity">
    <text evidence="1">Belongs to the acetyltransferase family.</text>
</comment>
<feature type="domain" description="N-acetyltransferase" evidence="4">
    <location>
        <begin position="4"/>
        <end position="159"/>
    </location>
</feature>
<dbReference type="EMBL" id="PYLS01000005">
    <property type="protein sequence ID" value="PST83302.1"/>
    <property type="molecule type" value="Genomic_DNA"/>
</dbReference>
<evidence type="ECO:0000313" key="5">
    <source>
        <dbReference type="EMBL" id="PST83302.1"/>
    </source>
</evidence>
<keyword evidence="6" id="KW-1185">Reference proteome</keyword>
<accession>A0A2T3HLH6</accession>
<dbReference type="SUPFAM" id="SSF55729">
    <property type="entry name" value="Acyl-CoA N-acyltransferases (Nat)"/>
    <property type="match status" value="1"/>
</dbReference>
<dbReference type="AlphaFoldDB" id="A0A2T3HLH6"/>
<keyword evidence="3" id="KW-0012">Acyltransferase</keyword>